<comment type="subcellular location">
    <subcellularLocation>
        <location evidence="1">Membrane</location>
        <topology evidence="1">Multi-pass membrane protein</topology>
    </subcellularLocation>
</comment>
<comment type="similarity">
    <text evidence="2">Belongs to the GtrA family.</text>
</comment>
<organism evidence="8 9">
    <name type="scientific">Novosphingobium fluoreni</name>
    <dbReference type="NCBI Taxonomy" id="1391222"/>
    <lineage>
        <taxon>Bacteria</taxon>
        <taxon>Pseudomonadati</taxon>
        <taxon>Pseudomonadota</taxon>
        <taxon>Alphaproteobacteria</taxon>
        <taxon>Sphingomonadales</taxon>
        <taxon>Sphingomonadaceae</taxon>
        <taxon>Novosphingobium</taxon>
    </lineage>
</organism>
<gene>
    <name evidence="8" type="ORF">GGR39_000704</name>
</gene>
<evidence type="ECO:0000259" key="7">
    <source>
        <dbReference type="Pfam" id="PF04138"/>
    </source>
</evidence>
<evidence type="ECO:0000256" key="6">
    <source>
        <dbReference type="SAM" id="Phobius"/>
    </source>
</evidence>
<dbReference type="GO" id="GO:0005886">
    <property type="term" value="C:plasma membrane"/>
    <property type="evidence" value="ECO:0007669"/>
    <property type="project" value="TreeGrafter"/>
</dbReference>
<feature type="transmembrane region" description="Helical" evidence="6">
    <location>
        <begin position="12"/>
        <end position="31"/>
    </location>
</feature>
<feature type="transmembrane region" description="Helical" evidence="6">
    <location>
        <begin position="77"/>
        <end position="98"/>
    </location>
</feature>
<comment type="caution">
    <text evidence="8">The sequence shown here is derived from an EMBL/GenBank/DDBJ whole genome shotgun (WGS) entry which is preliminary data.</text>
</comment>
<sequence>MIQRLFASSLVRFGLVAVAGLCVDLGTAWALRSLTTIPLTLAAFLGFVAGAIFNYLLHERWTFGTKAASAKRGSLYLLALLATLATRLGAVALLERYGLPDLGVLILATGVSFIVNYVLSRFLVFRPAPESLL</sequence>
<proteinExistence type="inferred from homology"/>
<accession>A0A7W6FXJ6</accession>
<dbReference type="Proteomes" id="UP000561459">
    <property type="component" value="Unassembled WGS sequence"/>
</dbReference>
<evidence type="ECO:0000313" key="8">
    <source>
        <dbReference type="EMBL" id="MBB3939075.1"/>
    </source>
</evidence>
<dbReference type="GO" id="GO:0000271">
    <property type="term" value="P:polysaccharide biosynthetic process"/>
    <property type="evidence" value="ECO:0007669"/>
    <property type="project" value="InterPro"/>
</dbReference>
<dbReference type="PANTHER" id="PTHR38459">
    <property type="entry name" value="PROPHAGE BACTOPRENOL-LINKED GLUCOSE TRANSLOCASE HOMOLOG"/>
    <property type="match status" value="1"/>
</dbReference>
<dbReference type="Pfam" id="PF04138">
    <property type="entry name" value="GtrA_DPMS_TM"/>
    <property type="match status" value="1"/>
</dbReference>
<keyword evidence="3 6" id="KW-0812">Transmembrane</keyword>
<dbReference type="InterPro" id="IPR051401">
    <property type="entry name" value="GtrA_CellWall_Glycosyl"/>
</dbReference>
<dbReference type="PANTHER" id="PTHR38459:SF1">
    <property type="entry name" value="PROPHAGE BACTOPRENOL-LINKED GLUCOSE TRANSLOCASE HOMOLOG"/>
    <property type="match status" value="1"/>
</dbReference>
<protein>
    <submittedName>
        <fullName evidence="8">Putative flippase GtrA</fullName>
    </submittedName>
</protein>
<feature type="transmembrane region" description="Helical" evidence="6">
    <location>
        <begin position="104"/>
        <end position="124"/>
    </location>
</feature>
<feature type="transmembrane region" description="Helical" evidence="6">
    <location>
        <begin position="37"/>
        <end position="57"/>
    </location>
</feature>
<evidence type="ECO:0000256" key="5">
    <source>
        <dbReference type="ARBA" id="ARBA00023136"/>
    </source>
</evidence>
<feature type="domain" description="GtrA/DPMS transmembrane" evidence="7">
    <location>
        <begin position="12"/>
        <end position="125"/>
    </location>
</feature>
<name>A0A7W6FXJ6_9SPHN</name>
<keyword evidence="9" id="KW-1185">Reference proteome</keyword>
<dbReference type="EMBL" id="JACIDY010000001">
    <property type="protein sequence ID" value="MBB3939075.1"/>
    <property type="molecule type" value="Genomic_DNA"/>
</dbReference>
<evidence type="ECO:0000256" key="2">
    <source>
        <dbReference type="ARBA" id="ARBA00009399"/>
    </source>
</evidence>
<dbReference type="InterPro" id="IPR007267">
    <property type="entry name" value="GtrA_DPMS_TM"/>
</dbReference>
<keyword evidence="5 6" id="KW-0472">Membrane</keyword>
<dbReference type="AlphaFoldDB" id="A0A7W6FXJ6"/>
<reference evidence="8 9" key="1">
    <citation type="submission" date="2020-08" db="EMBL/GenBank/DDBJ databases">
        <title>Genomic Encyclopedia of Type Strains, Phase IV (KMG-IV): sequencing the most valuable type-strain genomes for metagenomic binning, comparative biology and taxonomic classification.</title>
        <authorList>
            <person name="Goeker M."/>
        </authorList>
    </citation>
    <scope>NUCLEOTIDE SEQUENCE [LARGE SCALE GENOMIC DNA]</scope>
    <source>
        <strain evidence="8 9">DSM 27568</strain>
    </source>
</reference>
<evidence type="ECO:0000256" key="1">
    <source>
        <dbReference type="ARBA" id="ARBA00004141"/>
    </source>
</evidence>
<keyword evidence="4 6" id="KW-1133">Transmembrane helix</keyword>
<evidence type="ECO:0000313" key="9">
    <source>
        <dbReference type="Proteomes" id="UP000561459"/>
    </source>
</evidence>
<evidence type="ECO:0000256" key="4">
    <source>
        <dbReference type="ARBA" id="ARBA00022989"/>
    </source>
</evidence>
<evidence type="ECO:0000256" key="3">
    <source>
        <dbReference type="ARBA" id="ARBA00022692"/>
    </source>
</evidence>
<dbReference type="RefSeq" id="WP_183615859.1">
    <property type="nucleotide sequence ID" value="NZ_JACIDY010000001.1"/>
</dbReference>